<dbReference type="InterPro" id="IPR013517">
    <property type="entry name" value="FG-GAP"/>
</dbReference>
<organism evidence="2 3">
    <name type="scientific">Deminuibacter soli</name>
    <dbReference type="NCBI Taxonomy" id="2291815"/>
    <lineage>
        <taxon>Bacteria</taxon>
        <taxon>Pseudomonadati</taxon>
        <taxon>Bacteroidota</taxon>
        <taxon>Chitinophagia</taxon>
        <taxon>Chitinophagales</taxon>
        <taxon>Chitinophagaceae</taxon>
        <taxon>Deminuibacter</taxon>
    </lineage>
</organism>
<sequence>MQYTTARYKTGFIIFSIGVLMAACQSKPLLHKNLSHAQTADESIAAGQKLAAQYCQSCHTLPDPSLLDANTWENGVLPQMGPRLGIFEHLMKKYPSNQNDPNLDKNFYPAQPAVTAQQWQQIIDYYTAVSPDTLPQQQRTQPIQVSSTLFTVTRPKQQGATPATCFVKWDSAGRHILTADIIQQSLHAFNGQLQPTDSLHTGGAVVDVTASPAGTVACNMGAFSPNNARGGFLQLLQTTGKLQLSNPRLTGNLMRPVTIAAGDFNGDGKQDYVAGEFGYLQGQLSWLEQKDSNQFTQHVLRSVPGAIKTYVQDYNHDGKPDIWTLFAQGEEGIFLYTNKGNGEFSQEEVLRFPPSYGSTFFELTDFNKDSAPDIVYTCGDNGDYSTILKPYHGVYIFLNDGHNHFKQQYFFPINGCYKALVRDFDNDGDPDIAAIAYFADFAHQPEESFVYLQNQGNGQFTPYSIPEAKEGRWMTMDAADIDHDGKTELLLGNCSVGPNFINPHANWQQGPALLLLKLR</sequence>
<dbReference type="GO" id="GO:0020037">
    <property type="term" value="F:heme binding"/>
    <property type="evidence" value="ECO:0007669"/>
    <property type="project" value="InterPro"/>
</dbReference>
<dbReference type="EMBL" id="QTJU01000002">
    <property type="protein sequence ID" value="RFM28465.1"/>
    <property type="molecule type" value="Genomic_DNA"/>
</dbReference>
<gene>
    <name evidence="2" type="ORF">DXN05_06565</name>
</gene>
<dbReference type="PANTHER" id="PTHR44103:SF1">
    <property type="entry name" value="PROPROTEIN CONVERTASE P"/>
    <property type="match status" value="1"/>
</dbReference>
<dbReference type="InterPro" id="IPR028994">
    <property type="entry name" value="Integrin_alpha_N"/>
</dbReference>
<dbReference type="Pfam" id="PF13517">
    <property type="entry name" value="FG-GAP_3"/>
    <property type="match status" value="1"/>
</dbReference>
<name>A0A3E1NKJ9_9BACT</name>
<dbReference type="RefSeq" id="WP_116846455.1">
    <property type="nucleotide sequence ID" value="NZ_QTJU01000002.1"/>
</dbReference>
<comment type="caution">
    <text evidence="2">The sequence shown here is derived from an EMBL/GenBank/DDBJ whole genome shotgun (WGS) entry which is preliminary data.</text>
</comment>
<dbReference type="AlphaFoldDB" id="A0A3E1NKJ9"/>
<evidence type="ECO:0000256" key="1">
    <source>
        <dbReference type="ARBA" id="ARBA00022729"/>
    </source>
</evidence>
<dbReference type="SUPFAM" id="SSF46626">
    <property type="entry name" value="Cytochrome c"/>
    <property type="match status" value="1"/>
</dbReference>
<reference evidence="2 3" key="1">
    <citation type="submission" date="2018-08" db="EMBL/GenBank/DDBJ databases">
        <title>Chitinophagaceae sp. K23C18032701, a novel bacterium isolated from forest soil.</title>
        <authorList>
            <person name="Wang C."/>
        </authorList>
    </citation>
    <scope>NUCLEOTIDE SEQUENCE [LARGE SCALE GENOMIC DNA]</scope>
    <source>
        <strain evidence="2 3">K23C18032701</strain>
    </source>
</reference>
<dbReference type="OrthoDB" id="1391917at2"/>
<dbReference type="Proteomes" id="UP000261284">
    <property type="component" value="Unassembled WGS sequence"/>
</dbReference>
<dbReference type="Gene3D" id="2.130.10.130">
    <property type="entry name" value="Integrin alpha, N-terminal"/>
    <property type="match status" value="2"/>
</dbReference>
<protein>
    <submittedName>
        <fullName evidence="2">VCBS repeat-containing protein</fullName>
    </submittedName>
</protein>
<dbReference type="InterPro" id="IPR036909">
    <property type="entry name" value="Cyt_c-like_dom_sf"/>
</dbReference>
<keyword evidence="1" id="KW-0732">Signal</keyword>
<proteinExistence type="predicted"/>
<evidence type="ECO:0000313" key="2">
    <source>
        <dbReference type="EMBL" id="RFM28465.1"/>
    </source>
</evidence>
<dbReference type="Gene3D" id="1.10.760.10">
    <property type="entry name" value="Cytochrome c-like domain"/>
    <property type="match status" value="1"/>
</dbReference>
<keyword evidence="3" id="KW-1185">Reference proteome</keyword>
<accession>A0A3E1NKJ9</accession>
<dbReference type="PANTHER" id="PTHR44103">
    <property type="entry name" value="PROPROTEIN CONVERTASE P"/>
    <property type="match status" value="1"/>
</dbReference>
<evidence type="ECO:0000313" key="3">
    <source>
        <dbReference type="Proteomes" id="UP000261284"/>
    </source>
</evidence>
<dbReference type="GO" id="GO:0009055">
    <property type="term" value="F:electron transfer activity"/>
    <property type="evidence" value="ECO:0007669"/>
    <property type="project" value="InterPro"/>
</dbReference>
<dbReference type="SUPFAM" id="SSF69318">
    <property type="entry name" value="Integrin alpha N-terminal domain"/>
    <property type="match status" value="1"/>
</dbReference>
<dbReference type="PROSITE" id="PS51257">
    <property type="entry name" value="PROKAR_LIPOPROTEIN"/>
    <property type="match status" value="1"/>
</dbReference>